<evidence type="ECO:0000313" key="1">
    <source>
        <dbReference type="EMBL" id="MFI2473621.1"/>
    </source>
</evidence>
<gene>
    <name evidence="1" type="ORF">ACH49W_09625</name>
</gene>
<dbReference type="RefSeq" id="WP_397092296.1">
    <property type="nucleotide sequence ID" value="NZ_JBIRYO010000005.1"/>
</dbReference>
<protein>
    <submittedName>
        <fullName evidence="1">Uncharacterized protein</fullName>
    </submittedName>
</protein>
<dbReference type="NCBIfam" id="NF047838">
    <property type="entry name" value="SCO4402_fam"/>
    <property type="match status" value="1"/>
</dbReference>
<sequence>MSDVRFPEMREAVVRALKSLADPQYQQRIWLERRFPHAGFYDDLDTNISTLYDDCVVIPEPRTRIGTVLVDGPEIERLIELDRELDPIIRRLGDASDAVYLANPAWPGVVGAARAALAAMTGE</sequence>
<accession>A0ABW7WXR2</accession>
<dbReference type="Proteomes" id="UP001611415">
    <property type="component" value="Unassembled WGS sequence"/>
</dbReference>
<proteinExistence type="predicted"/>
<dbReference type="EMBL" id="JBIRYO010000005">
    <property type="protein sequence ID" value="MFI2473621.1"/>
    <property type="molecule type" value="Genomic_DNA"/>
</dbReference>
<comment type="caution">
    <text evidence="1">The sequence shown here is derived from an EMBL/GenBank/DDBJ whole genome shotgun (WGS) entry which is preliminary data.</text>
</comment>
<keyword evidence="2" id="KW-1185">Reference proteome</keyword>
<name>A0ABW7WXR2_9NOCA</name>
<reference evidence="1 2" key="1">
    <citation type="submission" date="2024-10" db="EMBL/GenBank/DDBJ databases">
        <title>The Natural Products Discovery Center: Release of the First 8490 Sequenced Strains for Exploring Actinobacteria Biosynthetic Diversity.</title>
        <authorList>
            <person name="Kalkreuter E."/>
            <person name="Kautsar S.A."/>
            <person name="Yang D."/>
            <person name="Bader C.D."/>
            <person name="Teijaro C.N."/>
            <person name="Fluegel L."/>
            <person name="Davis C.M."/>
            <person name="Simpson J.R."/>
            <person name="Lauterbach L."/>
            <person name="Steele A.D."/>
            <person name="Gui C."/>
            <person name="Meng S."/>
            <person name="Li G."/>
            <person name="Viehrig K."/>
            <person name="Ye F."/>
            <person name="Su P."/>
            <person name="Kiefer A.F."/>
            <person name="Nichols A."/>
            <person name="Cepeda A.J."/>
            <person name="Yan W."/>
            <person name="Fan B."/>
            <person name="Jiang Y."/>
            <person name="Adhikari A."/>
            <person name="Zheng C.-J."/>
            <person name="Schuster L."/>
            <person name="Cowan T.M."/>
            <person name="Smanski M.J."/>
            <person name="Chevrette M.G."/>
            <person name="De Carvalho L.P.S."/>
            <person name="Shen B."/>
        </authorList>
    </citation>
    <scope>NUCLEOTIDE SEQUENCE [LARGE SCALE GENOMIC DNA]</scope>
    <source>
        <strain evidence="1 2">NPDC019275</strain>
    </source>
</reference>
<organism evidence="1 2">
    <name type="scientific">Nocardia xishanensis</name>
    <dbReference type="NCBI Taxonomy" id="238964"/>
    <lineage>
        <taxon>Bacteria</taxon>
        <taxon>Bacillati</taxon>
        <taxon>Actinomycetota</taxon>
        <taxon>Actinomycetes</taxon>
        <taxon>Mycobacteriales</taxon>
        <taxon>Nocardiaceae</taxon>
        <taxon>Nocardia</taxon>
    </lineage>
</organism>
<dbReference type="Pfam" id="PF25656">
    <property type="entry name" value="DUF7945"/>
    <property type="match status" value="1"/>
</dbReference>
<dbReference type="InterPro" id="IPR057705">
    <property type="entry name" value="DUF7945"/>
</dbReference>
<evidence type="ECO:0000313" key="2">
    <source>
        <dbReference type="Proteomes" id="UP001611415"/>
    </source>
</evidence>